<dbReference type="EMBL" id="JARBDR010000496">
    <property type="protein sequence ID" value="KAJ8311743.1"/>
    <property type="molecule type" value="Genomic_DNA"/>
</dbReference>
<dbReference type="InterPro" id="IPR005828">
    <property type="entry name" value="MFS_sugar_transport-like"/>
</dbReference>
<feature type="compositionally biased region" description="Basic and acidic residues" evidence="6">
    <location>
        <begin position="480"/>
        <end position="491"/>
    </location>
</feature>
<evidence type="ECO:0000256" key="7">
    <source>
        <dbReference type="SAM" id="Phobius"/>
    </source>
</evidence>
<evidence type="ECO:0000256" key="1">
    <source>
        <dbReference type="ARBA" id="ARBA00004141"/>
    </source>
</evidence>
<dbReference type="SUPFAM" id="SSF103473">
    <property type="entry name" value="MFS general substrate transporter"/>
    <property type="match status" value="1"/>
</dbReference>
<dbReference type="PRINTS" id="PR00171">
    <property type="entry name" value="SUGRTRNSPORT"/>
</dbReference>
<protein>
    <recommendedName>
        <fullName evidence="8">Major facilitator superfamily (MFS) profile domain-containing protein</fullName>
    </recommendedName>
</protein>
<evidence type="ECO:0000256" key="3">
    <source>
        <dbReference type="ARBA" id="ARBA00022989"/>
    </source>
</evidence>
<dbReference type="Pfam" id="PF00083">
    <property type="entry name" value="Sugar_tr"/>
    <property type="match status" value="1"/>
</dbReference>
<dbReference type="Proteomes" id="UP001217089">
    <property type="component" value="Unassembled WGS sequence"/>
</dbReference>
<dbReference type="PANTHER" id="PTHR23503">
    <property type="entry name" value="SOLUTE CARRIER FAMILY 2"/>
    <property type="match status" value="1"/>
</dbReference>
<dbReference type="PROSITE" id="PS50850">
    <property type="entry name" value="MFS"/>
    <property type="match status" value="1"/>
</dbReference>
<feature type="transmembrane region" description="Helical" evidence="7">
    <location>
        <begin position="369"/>
        <end position="396"/>
    </location>
</feature>
<feature type="transmembrane region" description="Helical" evidence="7">
    <location>
        <begin position="66"/>
        <end position="91"/>
    </location>
</feature>
<evidence type="ECO:0000256" key="6">
    <source>
        <dbReference type="SAM" id="MobiDB-lite"/>
    </source>
</evidence>
<feature type="transmembrane region" description="Helical" evidence="7">
    <location>
        <begin position="98"/>
        <end position="116"/>
    </location>
</feature>
<feature type="transmembrane region" description="Helical" evidence="7">
    <location>
        <begin position="343"/>
        <end position="363"/>
    </location>
</feature>
<keyword evidence="5" id="KW-0813">Transport</keyword>
<keyword evidence="3 7" id="KW-1133">Transmembrane helix</keyword>
<evidence type="ECO:0000256" key="5">
    <source>
        <dbReference type="RuleBase" id="RU003346"/>
    </source>
</evidence>
<name>A0ABQ9F7Y7_TEGGR</name>
<dbReference type="PANTHER" id="PTHR23503:SF128">
    <property type="entry name" value="GLUCOSE TRANSPORTER TYPE 1"/>
    <property type="match status" value="1"/>
</dbReference>
<feature type="transmembrane region" description="Helical" evidence="7">
    <location>
        <begin position="276"/>
        <end position="299"/>
    </location>
</feature>
<dbReference type="Gene3D" id="1.20.1250.20">
    <property type="entry name" value="MFS general substrate transporter like domains"/>
    <property type="match status" value="1"/>
</dbReference>
<comment type="similarity">
    <text evidence="5">Belongs to the major facilitator superfamily. Sugar transporter (TC 2.A.1.1) family.</text>
</comment>
<keyword evidence="2 7" id="KW-0812">Transmembrane</keyword>
<dbReference type="InterPro" id="IPR045263">
    <property type="entry name" value="GLUT"/>
</dbReference>
<dbReference type="InterPro" id="IPR005829">
    <property type="entry name" value="Sugar_transporter_CS"/>
</dbReference>
<evidence type="ECO:0000256" key="4">
    <source>
        <dbReference type="ARBA" id="ARBA00023136"/>
    </source>
</evidence>
<feature type="region of interest" description="Disordered" evidence="6">
    <location>
        <begin position="480"/>
        <end position="501"/>
    </location>
</feature>
<feature type="transmembrane region" description="Helical" evidence="7">
    <location>
        <begin position="12"/>
        <end position="32"/>
    </location>
</feature>
<proteinExistence type="inferred from homology"/>
<keyword evidence="4 7" id="KW-0472">Membrane</keyword>
<gene>
    <name evidence="9" type="ORF">KUTeg_011098</name>
</gene>
<keyword evidence="10" id="KW-1185">Reference proteome</keyword>
<comment type="subcellular location">
    <subcellularLocation>
        <location evidence="1">Membrane</location>
        <topology evidence="1">Multi-pass membrane protein</topology>
    </subcellularLocation>
</comment>
<evidence type="ECO:0000256" key="2">
    <source>
        <dbReference type="ARBA" id="ARBA00022692"/>
    </source>
</evidence>
<evidence type="ECO:0000313" key="10">
    <source>
        <dbReference type="Proteomes" id="UP001217089"/>
    </source>
</evidence>
<reference evidence="9 10" key="1">
    <citation type="submission" date="2022-12" db="EMBL/GenBank/DDBJ databases">
        <title>Chromosome-level genome of Tegillarca granosa.</title>
        <authorList>
            <person name="Kim J."/>
        </authorList>
    </citation>
    <scope>NUCLEOTIDE SEQUENCE [LARGE SCALE GENOMIC DNA]</scope>
    <source>
        <strain evidence="9">Teg-2019</strain>
        <tissue evidence="9">Adductor muscle</tissue>
    </source>
</reference>
<organism evidence="9 10">
    <name type="scientific">Tegillarca granosa</name>
    <name type="common">Malaysian cockle</name>
    <name type="synonym">Anadara granosa</name>
    <dbReference type="NCBI Taxonomy" id="220873"/>
    <lineage>
        <taxon>Eukaryota</taxon>
        <taxon>Metazoa</taxon>
        <taxon>Spiralia</taxon>
        <taxon>Lophotrochozoa</taxon>
        <taxon>Mollusca</taxon>
        <taxon>Bivalvia</taxon>
        <taxon>Autobranchia</taxon>
        <taxon>Pteriomorphia</taxon>
        <taxon>Arcoida</taxon>
        <taxon>Arcoidea</taxon>
        <taxon>Arcidae</taxon>
        <taxon>Tegillarca</taxon>
    </lineage>
</organism>
<dbReference type="InterPro" id="IPR020846">
    <property type="entry name" value="MFS_dom"/>
</dbReference>
<feature type="transmembrane region" description="Helical" evidence="7">
    <location>
        <begin position="408"/>
        <end position="428"/>
    </location>
</feature>
<evidence type="ECO:0000259" key="8">
    <source>
        <dbReference type="PROSITE" id="PS50850"/>
    </source>
</evidence>
<dbReference type="PROSITE" id="PS00217">
    <property type="entry name" value="SUGAR_TRANSPORT_2"/>
    <property type="match status" value="1"/>
</dbReference>
<feature type="transmembrane region" description="Helical" evidence="7">
    <location>
        <begin position="440"/>
        <end position="458"/>
    </location>
</feature>
<accession>A0ABQ9F7Y7</accession>
<dbReference type="InterPro" id="IPR003663">
    <property type="entry name" value="Sugar/inositol_transpt"/>
</dbReference>
<feature type="compositionally biased region" description="Polar residues" evidence="6">
    <location>
        <begin position="492"/>
        <end position="501"/>
    </location>
</feature>
<sequence length="501" mass="55579">MSSHFIFYQQKVTGRLLLAVFSAVMGSVQFGFNTGVINAPEETIKQFMNETNYGRFGEAMSADTAVLMYSLLVAIFAVGGMVGGLLAGWWATFFGRKFGMILNSGFGIGAAVLMFFSRLGSSYEMVIAGRCLVGFNCGLYTGLTPLYLSEIGSANNRGALGTLHQLGVTIGILTSQILGFPEILGNEGYWHVLLGLCAVPPILQLLSMPFCPESPRYLLITKEKREDAHKALVALRGTADVDSDLDEMENEYQHEQREGKISWTHLLRKRSLWKPLIISIVMHLSQQLSGITAVFYYSTKLYVNAGIHPNTAAHATSGIGAIMVTMTLITIPLMDRVGRRTLHLLGIGGMFIFSVLITVTLALKDTVDWFRIANIVVSLLYVVFFAVGPGSIPWLIVAELFSQGPRPAAMSIAVVINWIANFSVGYAFPSMQKGLGDYSFLPFTVMLLFFWIFVYIYLPETKNKTFEEISENWKSMKNSIEKKEDTPKENTHLSLYSKQKY</sequence>
<dbReference type="PROSITE" id="PS00216">
    <property type="entry name" value="SUGAR_TRANSPORT_1"/>
    <property type="match status" value="1"/>
</dbReference>
<dbReference type="InterPro" id="IPR036259">
    <property type="entry name" value="MFS_trans_sf"/>
</dbReference>
<feature type="transmembrane region" description="Helical" evidence="7">
    <location>
        <begin position="311"/>
        <end position="331"/>
    </location>
</feature>
<evidence type="ECO:0000313" key="9">
    <source>
        <dbReference type="EMBL" id="KAJ8311743.1"/>
    </source>
</evidence>
<feature type="domain" description="Major facilitator superfamily (MFS) profile" evidence="8">
    <location>
        <begin position="19"/>
        <end position="462"/>
    </location>
</feature>
<comment type="caution">
    <text evidence="9">The sequence shown here is derived from an EMBL/GenBank/DDBJ whole genome shotgun (WGS) entry which is preliminary data.</text>
</comment>
<dbReference type="NCBIfam" id="TIGR00879">
    <property type="entry name" value="SP"/>
    <property type="match status" value="1"/>
</dbReference>